<protein>
    <submittedName>
        <fullName evidence="1">DUF624 domain-containing protein</fullName>
    </submittedName>
</protein>
<gene>
    <name evidence="1" type="ORF">DW084_15935</name>
</gene>
<proteinExistence type="predicted"/>
<comment type="caution">
    <text evidence="1">The sequence shown here is derived from an EMBL/GenBank/DDBJ whole genome shotgun (WGS) entry which is preliminary data.</text>
</comment>
<dbReference type="Proteomes" id="UP000286288">
    <property type="component" value="Unassembled WGS sequence"/>
</dbReference>
<dbReference type="RefSeq" id="WP_074535573.1">
    <property type="nucleotide sequence ID" value="NZ_FNFS01000005.1"/>
</dbReference>
<sequence>MIHFFHSENFFARIAWKFSQLLLLNVLLLFFSLPLFTIGAAITAGSKVATDLIEGKAPTVVQQFWSVFCQSFRKSTLIWLSLLFSLWLLTADWLYYFQLKGTPDLFTVGLVICTFMWLQFFQVSFFLLARYDSEIKTILLNSIKVAAKHPFKILSLHLLTAAPIVIMLLSPYALVFSMYIACFFGLSCFLYVRCQLLLAIFKKYEKVEIAEK</sequence>
<accession>A0A1G9ALA3</accession>
<dbReference type="Pfam" id="PF04854">
    <property type="entry name" value="DUF624"/>
    <property type="match status" value="1"/>
</dbReference>
<evidence type="ECO:0000313" key="2">
    <source>
        <dbReference type="Proteomes" id="UP000286288"/>
    </source>
</evidence>
<dbReference type="InterPro" id="IPR006938">
    <property type="entry name" value="DUF624"/>
</dbReference>
<evidence type="ECO:0000313" key="1">
    <source>
        <dbReference type="EMBL" id="RHK04555.1"/>
    </source>
</evidence>
<organism evidence="1 2">
    <name type="scientific">Enterococcus casseliflavus</name>
    <name type="common">Enterococcus flavescens</name>
    <dbReference type="NCBI Taxonomy" id="37734"/>
    <lineage>
        <taxon>Bacteria</taxon>
        <taxon>Bacillati</taxon>
        <taxon>Bacillota</taxon>
        <taxon>Bacilli</taxon>
        <taxon>Lactobacillales</taxon>
        <taxon>Enterococcaceae</taxon>
        <taxon>Enterococcus</taxon>
    </lineage>
</organism>
<reference evidence="1 2" key="1">
    <citation type="submission" date="2018-08" db="EMBL/GenBank/DDBJ databases">
        <title>A genome reference for cultivated species of the human gut microbiota.</title>
        <authorList>
            <person name="Zou Y."/>
            <person name="Xue W."/>
            <person name="Luo G."/>
        </authorList>
    </citation>
    <scope>NUCLEOTIDE SEQUENCE [LARGE SCALE GENOMIC DNA]</scope>
    <source>
        <strain evidence="1 2">AF48-16</strain>
    </source>
</reference>
<dbReference type="AlphaFoldDB" id="A0A1G9ALA3"/>
<name>A0A1G9ALA3_ENTCA</name>
<dbReference type="OrthoDB" id="2182943at2"/>
<dbReference type="EMBL" id="QRMZ01000027">
    <property type="protein sequence ID" value="RHK04555.1"/>
    <property type="molecule type" value="Genomic_DNA"/>
</dbReference>